<dbReference type="Proteomes" id="UP000261540">
    <property type="component" value="Unplaced"/>
</dbReference>
<keyword evidence="4" id="KW-0202">Cytokine</keyword>
<dbReference type="RefSeq" id="XP_023681224.1">
    <property type="nucleotide sequence ID" value="XM_023825456.2"/>
</dbReference>
<dbReference type="PANTHER" id="PTHR10500:SF4">
    <property type="entry name" value="PROSTATE-ASSOCIATED MICROSEMINOPROTEIN"/>
    <property type="match status" value="1"/>
</dbReference>
<comment type="function">
    <text evidence="9">Acts as a ligand for C-C chemokine receptor CCR2. Signals through binding and activation of CCR2 and induces a strong chemotactic response and mobilization of intracellular calcium ions. Exhibits a chemotactic activity for monocytes and lymphocytes but not neutrophils.</text>
</comment>
<evidence type="ECO:0000256" key="7">
    <source>
        <dbReference type="ARBA" id="ARBA00023157"/>
    </source>
</evidence>
<dbReference type="GO" id="GO:0006954">
    <property type="term" value="P:inflammatory response"/>
    <property type="evidence" value="ECO:0007669"/>
    <property type="project" value="UniProtKB-KW"/>
</dbReference>
<dbReference type="GO" id="GO:0005737">
    <property type="term" value="C:cytoplasm"/>
    <property type="evidence" value="ECO:0007669"/>
    <property type="project" value="TreeGrafter"/>
</dbReference>
<proteinExistence type="inferred from homology"/>
<evidence type="ECO:0000256" key="6">
    <source>
        <dbReference type="ARBA" id="ARBA00022729"/>
    </source>
</evidence>
<keyword evidence="13" id="KW-1185">Reference proteome</keyword>
<keyword evidence="8" id="KW-0395">Inflammatory response</keyword>
<dbReference type="Pfam" id="PF05825">
    <property type="entry name" value="PSP94"/>
    <property type="match status" value="1"/>
</dbReference>
<name>A0A3B3T1H2_9TELE</name>
<sequence length="130" mass="14227">MSAMAGQLALALLMGTVLWTTCPGAPTQCHFNFRASCQYQGTFYSLGESWTTAECLQCTCLHPVGVGCCETYVRFVQHPVDFPAWCEVRVEPETCRATLVQTADPRLPCVSSGEDNLDPKHRTLPISLGV</sequence>
<evidence type="ECO:0000256" key="5">
    <source>
        <dbReference type="ARBA" id="ARBA00022525"/>
    </source>
</evidence>
<dbReference type="KEGG" id="pki:111851002"/>
<keyword evidence="5" id="KW-0964">Secreted</keyword>
<dbReference type="InterPro" id="IPR008735">
    <property type="entry name" value="PSP94"/>
</dbReference>
<evidence type="ECO:0000256" key="4">
    <source>
        <dbReference type="ARBA" id="ARBA00022514"/>
    </source>
</evidence>
<evidence type="ECO:0000313" key="12">
    <source>
        <dbReference type="Ensembl" id="ENSPKIP00000036709.1"/>
    </source>
</evidence>
<dbReference type="PANTHER" id="PTHR10500">
    <property type="entry name" value="BETA-MICROSEMINOPROTEIN"/>
    <property type="match status" value="1"/>
</dbReference>
<comment type="similarity">
    <text evidence="2">Belongs to the beta-microseminoprotein family.</text>
</comment>
<evidence type="ECO:0000256" key="8">
    <source>
        <dbReference type="ARBA" id="ARBA00023198"/>
    </source>
</evidence>
<protein>
    <recommendedName>
        <fullName evidence="10">Prostate-associated microseminoprotein</fullName>
    </recommendedName>
</protein>
<dbReference type="Gene3D" id="2.60.40.1900">
    <property type="entry name" value="Beta-microseminoprotein (PSP94) domain"/>
    <property type="match status" value="1"/>
</dbReference>
<evidence type="ECO:0000256" key="2">
    <source>
        <dbReference type="ARBA" id="ARBA00010352"/>
    </source>
</evidence>
<dbReference type="GeneID" id="111851002"/>
<reference evidence="12" key="2">
    <citation type="submission" date="2025-09" db="UniProtKB">
        <authorList>
            <consortium name="Ensembl"/>
        </authorList>
    </citation>
    <scope>IDENTIFICATION</scope>
</reference>
<dbReference type="GO" id="GO:0005125">
    <property type="term" value="F:cytokine activity"/>
    <property type="evidence" value="ECO:0007669"/>
    <property type="project" value="UniProtKB-KW"/>
</dbReference>
<evidence type="ECO:0000256" key="3">
    <source>
        <dbReference type="ARBA" id="ARBA00022500"/>
    </source>
</evidence>
<dbReference type="FunFam" id="2.60.40.1900:FF:000001">
    <property type="entry name" value="Beta-microseminoprotein"/>
    <property type="match status" value="1"/>
</dbReference>
<dbReference type="Ensembl" id="ENSPKIT00000017660.1">
    <property type="protein sequence ID" value="ENSPKIP00000036709.1"/>
    <property type="gene ID" value="ENSPKIG00000015171.1"/>
</dbReference>
<keyword evidence="7" id="KW-1015">Disulfide bond</keyword>
<accession>A0A3B3T1H2</accession>
<dbReference type="CTD" id="101884672"/>
<dbReference type="GeneTree" id="ENSGT00980000198711"/>
<comment type="subcellular location">
    <subcellularLocation>
        <location evidence="1">Secreted</location>
    </subcellularLocation>
</comment>
<evidence type="ECO:0000313" key="13">
    <source>
        <dbReference type="Proteomes" id="UP000261540"/>
    </source>
</evidence>
<dbReference type="STRING" id="1676925.ENSPKIP00000036709"/>
<feature type="chain" id="PRO_5017463788" description="Prostate-associated microseminoprotein" evidence="11">
    <location>
        <begin position="25"/>
        <end position="130"/>
    </location>
</feature>
<dbReference type="GO" id="GO:0005615">
    <property type="term" value="C:extracellular space"/>
    <property type="evidence" value="ECO:0007669"/>
    <property type="project" value="UniProtKB-KW"/>
</dbReference>
<evidence type="ECO:0000256" key="11">
    <source>
        <dbReference type="SAM" id="SignalP"/>
    </source>
</evidence>
<evidence type="ECO:0000256" key="10">
    <source>
        <dbReference type="ARBA" id="ARBA00067795"/>
    </source>
</evidence>
<feature type="signal peptide" evidence="11">
    <location>
        <begin position="1"/>
        <end position="24"/>
    </location>
</feature>
<organism evidence="12 13">
    <name type="scientific">Paramormyrops kingsleyae</name>
    <dbReference type="NCBI Taxonomy" id="1676925"/>
    <lineage>
        <taxon>Eukaryota</taxon>
        <taxon>Metazoa</taxon>
        <taxon>Chordata</taxon>
        <taxon>Craniata</taxon>
        <taxon>Vertebrata</taxon>
        <taxon>Euteleostomi</taxon>
        <taxon>Actinopterygii</taxon>
        <taxon>Neopterygii</taxon>
        <taxon>Teleostei</taxon>
        <taxon>Osteoglossocephala</taxon>
        <taxon>Osteoglossomorpha</taxon>
        <taxon>Osteoglossiformes</taxon>
        <taxon>Mormyridae</taxon>
        <taxon>Paramormyrops</taxon>
    </lineage>
</organism>
<dbReference type="AlphaFoldDB" id="A0A3B3T1H2"/>
<reference evidence="12" key="1">
    <citation type="submission" date="2025-08" db="UniProtKB">
        <authorList>
            <consortium name="Ensembl"/>
        </authorList>
    </citation>
    <scope>IDENTIFICATION</scope>
</reference>
<dbReference type="GO" id="GO:0006935">
    <property type="term" value="P:chemotaxis"/>
    <property type="evidence" value="ECO:0007669"/>
    <property type="project" value="UniProtKB-KW"/>
</dbReference>
<evidence type="ECO:0000256" key="1">
    <source>
        <dbReference type="ARBA" id="ARBA00004613"/>
    </source>
</evidence>
<dbReference type="RefSeq" id="XP_072574803.1">
    <property type="nucleotide sequence ID" value="XM_072718702.1"/>
</dbReference>
<keyword evidence="6 11" id="KW-0732">Signal</keyword>
<dbReference type="OrthoDB" id="8452296at2759"/>
<evidence type="ECO:0000256" key="9">
    <source>
        <dbReference type="ARBA" id="ARBA00055427"/>
    </source>
</evidence>
<keyword evidence="3" id="KW-0145">Chemotaxis</keyword>